<protein>
    <submittedName>
        <fullName evidence="1">PD-(D/E)XK nuclease family protein</fullName>
    </submittedName>
</protein>
<gene>
    <name evidence="1" type="ORF">F9U64_21535</name>
</gene>
<name>A0A7C8KRX5_9BACI</name>
<organism evidence="1 2">
    <name type="scientific">Gracilibacillus oryzae</name>
    <dbReference type="NCBI Taxonomy" id="1672701"/>
    <lineage>
        <taxon>Bacteria</taxon>
        <taxon>Bacillati</taxon>
        <taxon>Bacillota</taxon>
        <taxon>Bacilli</taxon>
        <taxon>Bacillales</taxon>
        <taxon>Bacillaceae</taxon>
        <taxon>Gracilibacillus</taxon>
    </lineage>
</organism>
<keyword evidence="2" id="KW-1185">Reference proteome</keyword>
<dbReference type="OrthoDB" id="2962761at2"/>
<evidence type="ECO:0000313" key="1">
    <source>
        <dbReference type="EMBL" id="KAB8125839.1"/>
    </source>
</evidence>
<dbReference type="EMBL" id="WEID01000124">
    <property type="protein sequence ID" value="KAB8125839.1"/>
    <property type="molecule type" value="Genomic_DNA"/>
</dbReference>
<dbReference type="AlphaFoldDB" id="A0A7C8KRX5"/>
<dbReference type="Proteomes" id="UP000480246">
    <property type="component" value="Unassembled WGS sequence"/>
</dbReference>
<reference evidence="1 2" key="1">
    <citation type="submission" date="2019-10" db="EMBL/GenBank/DDBJ databases">
        <title>Gracilibacillus sp. nov. isolated from rice seeds.</title>
        <authorList>
            <person name="He S."/>
        </authorList>
    </citation>
    <scope>NUCLEOTIDE SEQUENCE [LARGE SCALE GENOMIC DNA]</scope>
    <source>
        <strain evidence="1 2">TD8</strain>
    </source>
</reference>
<dbReference type="Pfam" id="PF14281">
    <property type="entry name" value="PDDEXK_4"/>
    <property type="match status" value="1"/>
</dbReference>
<proteinExistence type="predicted"/>
<evidence type="ECO:0000313" key="2">
    <source>
        <dbReference type="Proteomes" id="UP000480246"/>
    </source>
</evidence>
<sequence>MLSNAKKIYDYLPNQEQEDSVTVLSIFNKSFHEDAISDYLAYILNPKVNGIGIEPLKNLIMAANGKWQDAFGEIVDEISITREYAFNNGRRIDLLIQIGDQMIVGIEHKVFSQEHNNQTRDYKQKIEAQFPDHEHTFIFLSPDKRQALAHQAFRAIGYEDLVNLLKQVNFDYLKNIKKTMLYQDFITHLEANFMKDETYTISEKTSLYLEHFRMIQDLRNNFEHDYKRVHDFIMNFLKNNIENNTKMEWIINANPDRGYQQISKTSWKTKGLDIHFEIKLSKEKFASHSPIEFMIDIEGAKKQLFTEHLLQMYPSDITQFVEQNNLNRSERSRTFVAKEYELFQIDHLDDQDVLKGKLEHMIKDFTGFVKVIDDALLRFS</sequence>
<dbReference type="InterPro" id="IPR029470">
    <property type="entry name" value="PDDEXK_4"/>
</dbReference>
<accession>A0A7C8KRX5</accession>
<comment type="caution">
    <text evidence="1">The sequence shown here is derived from an EMBL/GenBank/DDBJ whole genome shotgun (WGS) entry which is preliminary data.</text>
</comment>